<feature type="compositionally biased region" description="Polar residues" evidence="1">
    <location>
        <begin position="219"/>
        <end position="237"/>
    </location>
</feature>
<keyword evidence="2" id="KW-0808">Transferase</keyword>
<feature type="compositionally biased region" description="Basic and acidic residues" evidence="1">
    <location>
        <begin position="1"/>
        <end position="20"/>
    </location>
</feature>
<dbReference type="EMBL" id="JANBVO010000005">
    <property type="protein sequence ID" value="KAJ9151760.1"/>
    <property type="molecule type" value="Genomic_DNA"/>
</dbReference>
<dbReference type="AlphaFoldDB" id="A0AA38S994"/>
<accession>A0AA38S994</accession>
<dbReference type="InterPro" id="IPR013226">
    <property type="entry name" value="Pal1"/>
</dbReference>
<sequence>MSHRPLDMLKKDQRTADRAPVRSRAKYSSIDPIDALDVTAVGGAYHHGGPYDATLASRNVNKKYSPLDAVHDSNMEALKATPREYVQDSLIKHVPLQGIATVPPGMTDMGGRVMSYQEGPDLMREPDAGGGAYKRYDFIQYRDDDLKGKGEPSFTIEKALKEHKTQLKRYSGSNAGEYEMQATRYSDGKDGNVKVRQRSVSAAGAGPSSSSRLAPPVSPTTGMSTTSDIRRSNTTGKRLSDGLKRRFGSIRRKRNSDDV</sequence>
<gene>
    <name evidence="2" type="ORF">NKR23_g2712</name>
</gene>
<evidence type="ECO:0000256" key="1">
    <source>
        <dbReference type="SAM" id="MobiDB-lite"/>
    </source>
</evidence>
<dbReference type="Proteomes" id="UP001174694">
    <property type="component" value="Unassembled WGS sequence"/>
</dbReference>
<protein>
    <submittedName>
        <fullName evidence="2">Protein kinase</fullName>
    </submittedName>
</protein>
<feature type="region of interest" description="Disordered" evidence="1">
    <location>
        <begin position="1"/>
        <end position="24"/>
    </location>
</feature>
<keyword evidence="3" id="KW-1185">Reference proteome</keyword>
<feature type="region of interest" description="Disordered" evidence="1">
    <location>
        <begin position="181"/>
        <end position="259"/>
    </location>
</feature>
<proteinExistence type="predicted"/>
<dbReference type="PANTHER" id="PTHR28307:SF1">
    <property type="entry name" value="PAL1 CELL MORPHOLOGY PROTEIN"/>
    <property type="match status" value="1"/>
</dbReference>
<dbReference type="GO" id="GO:0016301">
    <property type="term" value="F:kinase activity"/>
    <property type="evidence" value="ECO:0007669"/>
    <property type="project" value="UniProtKB-KW"/>
</dbReference>
<feature type="compositionally biased region" description="Basic residues" evidence="1">
    <location>
        <begin position="245"/>
        <end position="259"/>
    </location>
</feature>
<comment type="caution">
    <text evidence="2">The sequence shown here is derived from an EMBL/GenBank/DDBJ whole genome shotgun (WGS) entry which is preliminary data.</text>
</comment>
<name>A0AA38S994_9PEZI</name>
<keyword evidence="2" id="KW-0418">Kinase</keyword>
<dbReference type="PANTHER" id="PTHR28307">
    <property type="entry name" value="PROTEIN PAL1"/>
    <property type="match status" value="1"/>
</dbReference>
<evidence type="ECO:0000313" key="2">
    <source>
        <dbReference type="EMBL" id="KAJ9151760.1"/>
    </source>
</evidence>
<organism evidence="2 3">
    <name type="scientific">Pleurostoma richardsiae</name>
    <dbReference type="NCBI Taxonomy" id="41990"/>
    <lineage>
        <taxon>Eukaryota</taxon>
        <taxon>Fungi</taxon>
        <taxon>Dikarya</taxon>
        <taxon>Ascomycota</taxon>
        <taxon>Pezizomycotina</taxon>
        <taxon>Sordariomycetes</taxon>
        <taxon>Sordariomycetidae</taxon>
        <taxon>Calosphaeriales</taxon>
        <taxon>Pleurostomataceae</taxon>
        <taxon>Pleurostoma</taxon>
    </lineage>
</organism>
<dbReference type="Pfam" id="PF08316">
    <property type="entry name" value="Pal1"/>
    <property type="match status" value="1"/>
</dbReference>
<reference evidence="2" key="1">
    <citation type="submission" date="2022-07" db="EMBL/GenBank/DDBJ databases">
        <title>Fungi with potential for degradation of polypropylene.</title>
        <authorList>
            <person name="Gostincar C."/>
        </authorList>
    </citation>
    <scope>NUCLEOTIDE SEQUENCE</scope>
    <source>
        <strain evidence="2">EXF-13308</strain>
    </source>
</reference>
<dbReference type="GO" id="GO:0005737">
    <property type="term" value="C:cytoplasm"/>
    <property type="evidence" value="ECO:0007669"/>
    <property type="project" value="TreeGrafter"/>
</dbReference>
<feature type="compositionally biased region" description="Low complexity" evidence="1">
    <location>
        <begin position="198"/>
        <end position="215"/>
    </location>
</feature>
<evidence type="ECO:0000313" key="3">
    <source>
        <dbReference type="Proteomes" id="UP001174694"/>
    </source>
</evidence>